<keyword evidence="1" id="KW-0472">Membrane</keyword>
<evidence type="ECO:0000313" key="3">
    <source>
        <dbReference type="Proteomes" id="UP001060039"/>
    </source>
</evidence>
<dbReference type="EMBL" id="CP101497">
    <property type="protein sequence ID" value="UTT62614.1"/>
    <property type="molecule type" value="Genomic_DNA"/>
</dbReference>
<protein>
    <submittedName>
        <fullName evidence="2">Uncharacterized protein</fullName>
    </submittedName>
</protein>
<dbReference type="RefSeq" id="WP_255159747.1">
    <property type="nucleotide sequence ID" value="NZ_CP101497.1"/>
</dbReference>
<dbReference type="Proteomes" id="UP001060039">
    <property type="component" value="Chromosome"/>
</dbReference>
<evidence type="ECO:0000256" key="1">
    <source>
        <dbReference type="SAM" id="Phobius"/>
    </source>
</evidence>
<accession>A0ABY5FWV5</accession>
<reference evidence="2" key="1">
    <citation type="submission" date="2022-07" db="EMBL/GenBank/DDBJ databases">
        <title>Taxonomic analysis of Microcella humidisoli nov. sp., isolated from riverside soil.</title>
        <authorList>
            <person name="Molina K.M."/>
            <person name="Kim S.B."/>
        </authorList>
    </citation>
    <scope>NUCLEOTIDE SEQUENCE</scope>
    <source>
        <strain evidence="2">MMS21-STM10</strain>
    </source>
</reference>
<evidence type="ECO:0000313" key="2">
    <source>
        <dbReference type="EMBL" id="UTT62614.1"/>
    </source>
</evidence>
<feature type="transmembrane region" description="Helical" evidence="1">
    <location>
        <begin position="20"/>
        <end position="42"/>
    </location>
</feature>
<organism evidence="2 3">
    <name type="scientific">Microcella humidisoli</name>
    <dbReference type="NCBI Taxonomy" id="2963406"/>
    <lineage>
        <taxon>Bacteria</taxon>
        <taxon>Bacillati</taxon>
        <taxon>Actinomycetota</taxon>
        <taxon>Actinomycetes</taxon>
        <taxon>Micrococcales</taxon>
        <taxon>Microbacteriaceae</taxon>
        <taxon>Microcella</taxon>
    </lineage>
</organism>
<gene>
    <name evidence="2" type="ORF">NNL39_00380</name>
</gene>
<name>A0ABY5FWV5_9MICO</name>
<proteinExistence type="predicted"/>
<sequence length="53" mass="5671">MTTNDAPRETLTRTEKFTLGLFSIFAALIILPGIVFSAISIFSTGSIDLGPKP</sequence>
<keyword evidence="1" id="KW-1133">Transmembrane helix</keyword>
<keyword evidence="1" id="KW-0812">Transmembrane</keyword>
<keyword evidence="3" id="KW-1185">Reference proteome</keyword>